<dbReference type="SMART" id="SM00347">
    <property type="entry name" value="HTH_MARR"/>
    <property type="match status" value="1"/>
</dbReference>
<sequence length="151" mass="17544">MSTHQKLYCDTLGCKMAYAVKGIMRALNKRFKDEEINLTLEQFFLLNILNNEEGLILQDLADIVDRDKSAVLRHINGLEEKHFVARTKDPEDKRRKILLITKAGFEELKKAKVLDHELDEEISDGIPKEKLEKLDEFLADIYNQTMSDDFC</sequence>
<dbReference type="Pfam" id="PF01047">
    <property type="entry name" value="MarR"/>
    <property type="match status" value="1"/>
</dbReference>
<gene>
    <name evidence="2" type="ORF">J6I44_16600</name>
</gene>
<dbReference type="InterPro" id="IPR000835">
    <property type="entry name" value="HTH_MarR-typ"/>
</dbReference>
<proteinExistence type="predicted"/>
<dbReference type="PROSITE" id="PS50995">
    <property type="entry name" value="HTH_MARR_2"/>
    <property type="match status" value="1"/>
</dbReference>
<dbReference type="RefSeq" id="WP_265767268.1">
    <property type="nucleotide sequence ID" value="NZ_JAGGJA010000013.1"/>
</dbReference>
<dbReference type="Gene3D" id="1.10.10.10">
    <property type="entry name" value="Winged helix-like DNA-binding domain superfamily/Winged helix DNA-binding domain"/>
    <property type="match status" value="1"/>
</dbReference>
<dbReference type="PANTHER" id="PTHR33164">
    <property type="entry name" value="TRANSCRIPTIONAL REGULATOR, MARR FAMILY"/>
    <property type="match status" value="1"/>
</dbReference>
<organism evidence="2 3">
    <name type="scientific">Fodinibius salsisoli</name>
    <dbReference type="NCBI Taxonomy" id="2820877"/>
    <lineage>
        <taxon>Bacteria</taxon>
        <taxon>Pseudomonadati</taxon>
        <taxon>Balneolota</taxon>
        <taxon>Balneolia</taxon>
        <taxon>Balneolales</taxon>
        <taxon>Balneolaceae</taxon>
        <taxon>Fodinibius</taxon>
    </lineage>
</organism>
<dbReference type="InterPro" id="IPR036388">
    <property type="entry name" value="WH-like_DNA-bd_sf"/>
</dbReference>
<evidence type="ECO:0000313" key="3">
    <source>
        <dbReference type="Proteomes" id="UP001207918"/>
    </source>
</evidence>
<feature type="domain" description="HTH marR-type" evidence="1">
    <location>
        <begin position="13"/>
        <end position="143"/>
    </location>
</feature>
<evidence type="ECO:0000313" key="2">
    <source>
        <dbReference type="EMBL" id="MCW9708484.1"/>
    </source>
</evidence>
<comment type="caution">
    <text evidence="2">The sequence shown here is derived from an EMBL/GenBank/DDBJ whole genome shotgun (WGS) entry which is preliminary data.</text>
</comment>
<protein>
    <submittedName>
        <fullName evidence="2">MarR family transcriptional regulator</fullName>
    </submittedName>
</protein>
<dbReference type="InterPro" id="IPR036390">
    <property type="entry name" value="WH_DNA-bd_sf"/>
</dbReference>
<dbReference type="Proteomes" id="UP001207918">
    <property type="component" value="Unassembled WGS sequence"/>
</dbReference>
<dbReference type="EMBL" id="JAGGJA010000013">
    <property type="protein sequence ID" value="MCW9708484.1"/>
    <property type="molecule type" value="Genomic_DNA"/>
</dbReference>
<accession>A0ABT3PRJ5</accession>
<dbReference type="SUPFAM" id="SSF46785">
    <property type="entry name" value="Winged helix' DNA-binding domain"/>
    <property type="match status" value="1"/>
</dbReference>
<reference evidence="2 3" key="1">
    <citation type="submission" date="2021-03" db="EMBL/GenBank/DDBJ databases">
        <title>Aliifodinibius sp. nov., a new bacterium isolated from saline soil.</title>
        <authorList>
            <person name="Galisteo C."/>
            <person name="De La Haba R."/>
            <person name="Sanchez-Porro C."/>
            <person name="Ventosa A."/>
        </authorList>
    </citation>
    <scope>NUCLEOTIDE SEQUENCE [LARGE SCALE GENOMIC DNA]</scope>
    <source>
        <strain evidence="2 3">1BSP15-2V2</strain>
    </source>
</reference>
<keyword evidence="3" id="KW-1185">Reference proteome</keyword>
<dbReference type="InterPro" id="IPR039422">
    <property type="entry name" value="MarR/SlyA-like"/>
</dbReference>
<name>A0ABT3PRJ5_9BACT</name>
<evidence type="ECO:0000259" key="1">
    <source>
        <dbReference type="PROSITE" id="PS50995"/>
    </source>
</evidence>
<dbReference type="PANTHER" id="PTHR33164:SF43">
    <property type="entry name" value="HTH-TYPE TRANSCRIPTIONAL REPRESSOR YETL"/>
    <property type="match status" value="1"/>
</dbReference>